<organism evidence="2">
    <name type="scientific">uncultured Sphingomonas sp</name>
    <dbReference type="NCBI Taxonomy" id="158754"/>
    <lineage>
        <taxon>Bacteria</taxon>
        <taxon>Pseudomonadati</taxon>
        <taxon>Pseudomonadota</taxon>
        <taxon>Alphaproteobacteria</taxon>
        <taxon>Sphingomonadales</taxon>
        <taxon>Sphingomonadaceae</taxon>
        <taxon>Sphingomonas</taxon>
        <taxon>environmental samples</taxon>
    </lineage>
</organism>
<feature type="compositionally biased region" description="Basic residues" evidence="1">
    <location>
        <begin position="61"/>
        <end position="71"/>
    </location>
</feature>
<feature type="compositionally biased region" description="Pro residues" evidence="1">
    <location>
        <begin position="1"/>
        <end position="11"/>
    </location>
</feature>
<gene>
    <name evidence="2" type="ORF">AVDCRST_MAG09-63</name>
</gene>
<dbReference type="AlphaFoldDB" id="A0A6J4S4H6"/>
<protein>
    <submittedName>
        <fullName evidence="2">Transcriptional regulator, AsnC family</fullName>
    </submittedName>
</protein>
<reference evidence="2" key="1">
    <citation type="submission" date="2020-02" db="EMBL/GenBank/DDBJ databases">
        <authorList>
            <person name="Meier V. D."/>
        </authorList>
    </citation>
    <scope>NUCLEOTIDE SEQUENCE</scope>
    <source>
        <strain evidence="2">AVDCRST_MAG09</strain>
    </source>
</reference>
<feature type="non-terminal residue" evidence="2">
    <location>
        <position position="1"/>
    </location>
</feature>
<accession>A0A6J4S4H6</accession>
<evidence type="ECO:0000313" key="2">
    <source>
        <dbReference type="EMBL" id="CAA9489431.1"/>
    </source>
</evidence>
<feature type="non-terminal residue" evidence="2">
    <location>
        <position position="149"/>
    </location>
</feature>
<feature type="compositionally biased region" description="Gly residues" evidence="1">
    <location>
        <begin position="16"/>
        <end position="27"/>
    </location>
</feature>
<evidence type="ECO:0000256" key="1">
    <source>
        <dbReference type="SAM" id="MobiDB-lite"/>
    </source>
</evidence>
<feature type="region of interest" description="Disordered" evidence="1">
    <location>
        <begin position="1"/>
        <end position="149"/>
    </location>
</feature>
<sequence>GRYRPQDPPPAAGGCRPAGGRGGGGGWALPHALLAPYPEAPRRRRDPAHSRPGRPAGNRARPQRLRRHRGARPQPRVAAAVHGNGRSHGGSDGDLPHGRRDRLSPARGRSRHGRVRRLLPSPDRRRPAQERDQQLRHGASQIHHRLPGM</sequence>
<feature type="compositionally biased region" description="Basic and acidic residues" evidence="1">
    <location>
        <begin position="89"/>
        <end position="104"/>
    </location>
</feature>
<dbReference type="EMBL" id="CADCVZ010000002">
    <property type="protein sequence ID" value="CAA9489431.1"/>
    <property type="molecule type" value="Genomic_DNA"/>
</dbReference>
<proteinExistence type="predicted"/>
<feature type="compositionally biased region" description="Basic and acidic residues" evidence="1">
    <location>
        <begin position="122"/>
        <end position="135"/>
    </location>
</feature>
<name>A0A6J4S4H6_9SPHN</name>
<feature type="compositionally biased region" description="Basic residues" evidence="1">
    <location>
        <begin position="108"/>
        <end position="117"/>
    </location>
</feature>